<evidence type="ECO:0000256" key="2">
    <source>
        <dbReference type="ARBA" id="ARBA00010617"/>
    </source>
</evidence>
<keyword evidence="3 8" id="KW-0349">Heme</keyword>
<evidence type="ECO:0000256" key="5">
    <source>
        <dbReference type="ARBA" id="ARBA00023002"/>
    </source>
</evidence>
<sequence length="399" mass="45307">MWWLFHSARGDLIHEIKALHDQYGDIVRIAPDQLSYVSPDAIKDIYERRAGQPENVKDPKMSSVRGSQDVRAINSATATKHAYLRKLLSPIFSIGAIKNFEPILLAEADRFIRNLEDTCAVDNGCIDLSFWFNMATFSQMGRVVFDESFEFMDTAALHWWIDSLPRFVKVLSMTRLLNNIPLLHYISPEIFMPASLKNGFQFHIQRTKTMVQKQKSVLVVGNSLMSLFLRGLDEKKLTEPEVIINAEFFVIAGSETTATHLSGTLYLLLANPATWQKLRDEVRSVFDSTDEINLTSVSKLKYMLAVQNESLRIYPPATDSPVRLTPPKGAMINGLFVPGNMKVGVNPYAAQRCSRNFSDTDCFIPERWTGEAKYSLDRREAFVPFSYGPRNCIGRKYVT</sequence>
<dbReference type="InterPro" id="IPR001128">
    <property type="entry name" value="Cyt_P450"/>
</dbReference>
<dbReference type="InterPro" id="IPR002401">
    <property type="entry name" value="Cyt_P450_E_grp-I"/>
</dbReference>
<accession>A0A3A2ZPM9</accession>
<evidence type="ECO:0000256" key="6">
    <source>
        <dbReference type="ARBA" id="ARBA00023004"/>
    </source>
</evidence>
<dbReference type="Gene3D" id="1.10.630.10">
    <property type="entry name" value="Cytochrome P450"/>
    <property type="match status" value="1"/>
</dbReference>
<dbReference type="GO" id="GO:0016705">
    <property type="term" value="F:oxidoreductase activity, acting on paired donors, with incorporation or reduction of molecular oxygen"/>
    <property type="evidence" value="ECO:0007669"/>
    <property type="project" value="InterPro"/>
</dbReference>
<name>A0A3A2ZPM9_9EURO</name>
<feature type="binding site" description="axial binding residue" evidence="8">
    <location>
        <position position="392"/>
    </location>
    <ligand>
        <name>heme</name>
        <dbReference type="ChEBI" id="CHEBI:30413"/>
    </ligand>
    <ligandPart>
        <name>Fe</name>
        <dbReference type="ChEBI" id="CHEBI:18248"/>
    </ligandPart>
</feature>
<comment type="similarity">
    <text evidence="2 9">Belongs to the cytochrome P450 family.</text>
</comment>
<dbReference type="PRINTS" id="PR00463">
    <property type="entry name" value="EP450I"/>
</dbReference>
<proteinExistence type="inferred from homology"/>
<dbReference type="AlphaFoldDB" id="A0A3A2ZPM9"/>
<dbReference type="STRING" id="2070753.A0A3A2ZPM9"/>
<evidence type="ECO:0000256" key="9">
    <source>
        <dbReference type="RuleBase" id="RU000461"/>
    </source>
</evidence>
<evidence type="ECO:0000256" key="8">
    <source>
        <dbReference type="PIRSR" id="PIRSR602401-1"/>
    </source>
</evidence>
<evidence type="ECO:0000256" key="4">
    <source>
        <dbReference type="ARBA" id="ARBA00022723"/>
    </source>
</evidence>
<dbReference type="PRINTS" id="PR00385">
    <property type="entry name" value="P450"/>
</dbReference>
<keyword evidence="4 8" id="KW-0479">Metal-binding</keyword>
<dbReference type="GO" id="GO:0005506">
    <property type="term" value="F:iron ion binding"/>
    <property type="evidence" value="ECO:0007669"/>
    <property type="project" value="InterPro"/>
</dbReference>
<evidence type="ECO:0000313" key="11">
    <source>
        <dbReference type="Proteomes" id="UP000266188"/>
    </source>
</evidence>
<dbReference type="InterPro" id="IPR036396">
    <property type="entry name" value="Cyt_P450_sf"/>
</dbReference>
<dbReference type="CDD" id="cd11058">
    <property type="entry name" value="CYP60B-like"/>
    <property type="match status" value="1"/>
</dbReference>
<dbReference type="OrthoDB" id="1470350at2759"/>
<comment type="caution">
    <text evidence="10">The sequence shown here is derived from an EMBL/GenBank/DDBJ whole genome shotgun (WGS) entry which is preliminary data.</text>
</comment>
<comment type="cofactor">
    <cofactor evidence="1 8">
        <name>heme</name>
        <dbReference type="ChEBI" id="CHEBI:30413"/>
    </cofactor>
</comment>
<dbReference type="Pfam" id="PF00067">
    <property type="entry name" value="p450"/>
    <property type="match status" value="1"/>
</dbReference>
<evidence type="ECO:0000256" key="7">
    <source>
        <dbReference type="ARBA" id="ARBA00023033"/>
    </source>
</evidence>
<evidence type="ECO:0000313" key="10">
    <source>
        <dbReference type="EMBL" id="RJE23407.1"/>
    </source>
</evidence>
<keyword evidence="11" id="KW-1185">Reference proteome</keyword>
<keyword evidence="5 9" id="KW-0560">Oxidoreductase</keyword>
<dbReference type="GO" id="GO:0020037">
    <property type="term" value="F:heme binding"/>
    <property type="evidence" value="ECO:0007669"/>
    <property type="project" value="InterPro"/>
</dbReference>
<protein>
    <submittedName>
        <fullName evidence="10">Cytochrome p450</fullName>
    </submittedName>
</protein>
<reference evidence="11" key="1">
    <citation type="submission" date="2017-02" db="EMBL/GenBank/DDBJ databases">
        <authorList>
            <person name="Tafer H."/>
            <person name="Lopandic K."/>
        </authorList>
    </citation>
    <scope>NUCLEOTIDE SEQUENCE [LARGE SCALE GENOMIC DNA]</scope>
    <source>
        <strain evidence="11">CBS 366.77</strain>
    </source>
</reference>
<organism evidence="10 11">
    <name type="scientific">Aspergillus sclerotialis</name>
    <dbReference type="NCBI Taxonomy" id="2070753"/>
    <lineage>
        <taxon>Eukaryota</taxon>
        <taxon>Fungi</taxon>
        <taxon>Dikarya</taxon>
        <taxon>Ascomycota</taxon>
        <taxon>Pezizomycotina</taxon>
        <taxon>Eurotiomycetes</taxon>
        <taxon>Eurotiomycetidae</taxon>
        <taxon>Eurotiales</taxon>
        <taxon>Aspergillaceae</taxon>
        <taxon>Aspergillus</taxon>
        <taxon>Aspergillus subgen. Polypaecilum</taxon>
    </lineage>
</organism>
<dbReference type="InterPro" id="IPR017972">
    <property type="entry name" value="Cyt_P450_CS"/>
</dbReference>
<dbReference type="InterPro" id="IPR050121">
    <property type="entry name" value="Cytochrome_P450_monoxygenase"/>
</dbReference>
<keyword evidence="7 9" id="KW-0503">Monooxygenase</keyword>
<evidence type="ECO:0000256" key="1">
    <source>
        <dbReference type="ARBA" id="ARBA00001971"/>
    </source>
</evidence>
<keyword evidence="6 8" id="KW-0408">Iron</keyword>
<dbReference type="Proteomes" id="UP000266188">
    <property type="component" value="Unassembled WGS sequence"/>
</dbReference>
<dbReference type="PANTHER" id="PTHR24305">
    <property type="entry name" value="CYTOCHROME P450"/>
    <property type="match status" value="1"/>
</dbReference>
<dbReference type="SUPFAM" id="SSF48264">
    <property type="entry name" value="Cytochrome P450"/>
    <property type="match status" value="1"/>
</dbReference>
<dbReference type="PANTHER" id="PTHR24305:SF210">
    <property type="entry name" value="CYTOCHROME P450 MONOOXYGENASE ASQL-RELATED"/>
    <property type="match status" value="1"/>
</dbReference>
<dbReference type="PROSITE" id="PS00086">
    <property type="entry name" value="CYTOCHROME_P450"/>
    <property type="match status" value="1"/>
</dbReference>
<dbReference type="GO" id="GO:0004497">
    <property type="term" value="F:monooxygenase activity"/>
    <property type="evidence" value="ECO:0007669"/>
    <property type="project" value="UniProtKB-KW"/>
</dbReference>
<dbReference type="EMBL" id="MVGC01000122">
    <property type="protein sequence ID" value="RJE23407.1"/>
    <property type="molecule type" value="Genomic_DNA"/>
</dbReference>
<evidence type="ECO:0000256" key="3">
    <source>
        <dbReference type="ARBA" id="ARBA00022617"/>
    </source>
</evidence>
<gene>
    <name evidence="10" type="ORF">PHISCL_04259</name>
</gene>